<sequence>MIIILASMCAIEARSERVIPNLIGNAPEPQPSPPAPLPSLGEGSQSRRIWRGEGDGTVLVIRVLHESELVSVPIFDLIYPKSRRSKIAPDVYKLTPGQNSIEIDTIARSAE</sequence>
<evidence type="ECO:0000313" key="2">
    <source>
        <dbReference type="EMBL" id="PSB54203.1"/>
    </source>
</evidence>
<name>A0A2T1GAJ4_9CYAN</name>
<organism evidence="2 3">
    <name type="scientific">Chamaesiphon polymorphus CCALA 037</name>
    <dbReference type="NCBI Taxonomy" id="2107692"/>
    <lineage>
        <taxon>Bacteria</taxon>
        <taxon>Bacillati</taxon>
        <taxon>Cyanobacteriota</taxon>
        <taxon>Cyanophyceae</taxon>
        <taxon>Gomontiellales</taxon>
        <taxon>Chamaesiphonaceae</taxon>
        <taxon>Chamaesiphon</taxon>
    </lineage>
</organism>
<evidence type="ECO:0000256" key="1">
    <source>
        <dbReference type="SAM" id="MobiDB-lite"/>
    </source>
</evidence>
<feature type="region of interest" description="Disordered" evidence="1">
    <location>
        <begin position="22"/>
        <end position="48"/>
    </location>
</feature>
<dbReference type="Proteomes" id="UP000238937">
    <property type="component" value="Unassembled WGS sequence"/>
</dbReference>
<protein>
    <submittedName>
        <fullName evidence="2">Uncharacterized protein</fullName>
    </submittedName>
</protein>
<reference evidence="2 3" key="1">
    <citation type="submission" date="2018-03" db="EMBL/GenBank/DDBJ databases">
        <title>The ancient ancestry and fast evolution of plastids.</title>
        <authorList>
            <person name="Moore K.R."/>
            <person name="Magnabosco C."/>
            <person name="Momper L."/>
            <person name="Gold D.A."/>
            <person name="Bosak T."/>
            <person name="Fournier G.P."/>
        </authorList>
    </citation>
    <scope>NUCLEOTIDE SEQUENCE [LARGE SCALE GENOMIC DNA]</scope>
    <source>
        <strain evidence="2 3">CCALA 037</strain>
    </source>
</reference>
<dbReference type="AlphaFoldDB" id="A0A2T1GAJ4"/>
<accession>A0A2T1GAJ4</accession>
<comment type="caution">
    <text evidence="2">The sequence shown here is derived from an EMBL/GenBank/DDBJ whole genome shotgun (WGS) entry which is preliminary data.</text>
</comment>
<dbReference type="EMBL" id="PVWO01000279">
    <property type="protein sequence ID" value="PSB54203.1"/>
    <property type="molecule type" value="Genomic_DNA"/>
</dbReference>
<gene>
    <name evidence="2" type="ORF">C7B77_18885</name>
</gene>
<feature type="compositionally biased region" description="Pro residues" evidence="1">
    <location>
        <begin position="28"/>
        <end position="37"/>
    </location>
</feature>
<evidence type="ECO:0000313" key="3">
    <source>
        <dbReference type="Proteomes" id="UP000238937"/>
    </source>
</evidence>
<proteinExistence type="predicted"/>
<keyword evidence="3" id="KW-1185">Reference proteome</keyword>